<proteinExistence type="inferred from homology"/>
<dbReference type="Pfam" id="PF25490">
    <property type="entry name" value="DUF7910"/>
    <property type="match status" value="1"/>
</dbReference>
<dbReference type="InterPro" id="IPR010431">
    <property type="entry name" value="Fascin"/>
</dbReference>
<dbReference type="PROSITE" id="PS00659">
    <property type="entry name" value="GLYCOSYL_HYDROL_F5"/>
    <property type="match status" value="1"/>
</dbReference>
<comment type="similarity">
    <text evidence="1 4">Belongs to the glycosyl hydrolase 5 (cellulase A) family.</text>
</comment>
<dbReference type="GO" id="GO:0051015">
    <property type="term" value="F:actin filament binding"/>
    <property type="evidence" value="ECO:0007669"/>
    <property type="project" value="InterPro"/>
</dbReference>
<feature type="chain" id="PRO_5035725422" description="Mannan endo-1,4-beta-mannosidase" evidence="5">
    <location>
        <begin position="34"/>
        <end position="554"/>
    </location>
</feature>
<dbReference type="GO" id="GO:0016477">
    <property type="term" value="P:cell migration"/>
    <property type="evidence" value="ECO:0007669"/>
    <property type="project" value="TreeGrafter"/>
</dbReference>
<keyword evidence="3 4" id="KW-0326">Glycosidase</keyword>
<dbReference type="InterPro" id="IPR001547">
    <property type="entry name" value="Glyco_hydro_5"/>
</dbReference>
<evidence type="ECO:0000259" key="6">
    <source>
        <dbReference type="Pfam" id="PF00150"/>
    </source>
</evidence>
<gene>
    <name evidence="8" type="ORF">KC19_2G193600</name>
</gene>
<dbReference type="GO" id="GO:0000272">
    <property type="term" value="P:polysaccharide catabolic process"/>
    <property type="evidence" value="ECO:0007669"/>
    <property type="project" value="InterPro"/>
</dbReference>
<dbReference type="Pfam" id="PF00150">
    <property type="entry name" value="Cellulase"/>
    <property type="match status" value="1"/>
</dbReference>
<keyword evidence="2 4" id="KW-0378">Hydrolase</keyword>
<protein>
    <recommendedName>
        <fullName evidence="10">Mannan endo-1,4-beta-mannosidase</fullName>
    </recommendedName>
</protein>
<dbReference type="GO" id="GO:0007163">
    <property type="term" value="P:establishment or maintenance of cell polarity"/>
    <property type="evidence" value="ECO:0007669"/>
    <property type="project" value="TreeGrafter"/>
</dbReference>
<evidence type="ECO:0000313" key="9">
    <source>
        <dbReference type="Proteomes" id="UP000822688"/>
    </source>
</evidence>
<dbReference type="GO" id="GO:0015629">
    <property type="term" value="C:actin cytoskeleton"/>
    <property type="evidence" value="ECO:0007669"/>
    <property type="project" value="TreeGrafter"/>
</dbReference>
<dbReference type="CDD" id="cd00257">
    <property type="entry name" value="beta-trefoil_FSCN-like"/>
    <property type="match status" value="1"/>
</dbReference>
<accession>A0A8T0IX96</accession>
<evidence type="ECO:0000313" key="8">
    <source>
        <dbReference type="EMBL" id="KAG0587817.1"/>
    </source>
</evidence>
<dbReference type="InterPro" id="IPR008999">
    <property type="entry name" value="Actin-crosslinking"/>
</dbReference>
<dbReference type="InterPro" id="IPR057232">
    <property type="entry name" value="DUF7910"/>
</dbReference>
<comment type="caution">
    <text evidence="8">The sequence shown here is derived from an EMBL/GenBank/DDBJ whole genome shotgun (WGS) entry which is preliminary data.</text>
</comment>
<dbReference type="Gene3D" id="3.20.20.80">
    <property type="entry name" value="Glycosidases"/>
    <property type="match status" value="2"/>
</dbReference>
<keyword evidence="9" id="KW-1185">Reference proteome</keyword>
<reference evidence="8" key="1">
    <citation type="submission" date="2020-06" db="EMBL/GenBank/DDBJ databases">
        <title>WGS assembly of Ceratodon purpureus strain R40.</title>
        <authorList>
            <person name="Carey S.B."/>
            <person name="Jenkins J."/>
            <person name="Shu S."/>
            <person name="Lovell J.T."/>
            <person name="Sreedasyam A."/>
            <person name="Maumus F."/>
            <person name="Tiley G.P."/>
            <person name="Fernandez-Pozo N."/>
            <person name="Barry K."/>
            <person name="Chen C."/>
            <person name="Wang M."/>
            <person name="Lipzen A."/>
            <person name="Daum C."/>
            <person name="Saski C.A."/>
            <person name="Payton A.C."/>
            <person name="Mcbreen J.C."/>
            <person name="Conrad R.E."/>
            <person name="Kollar L.M."/>
            <person name="Olsson S."/>
            <person name="Huttunen S."/>
            <person name="Landis J.B."/>
            <person name="Wickett N.J."/>
            <person name="Johnson M.G."/>
            <person name="Rensing S.A."/>
            <person name="Grimwood J."/>
            <person name="Schmutz J."/>
            <person name="Mcdaniel S.F."/>
        </authorList>
    </citation>
    <scope>NUCLEOTIDE SEQUENCE</scope>
    <source>
        <strain evidence="8">R40</strain>
    </source>
</reference>
<dbReference type="InterPro" id="IPR017853">
    <property type="entry name" value="GH"/>
</dbReference>
<evidence type="ECO:0000259" key="7">
    <source>
        <dbReference type="Pfam" id="PF25490"/>
    </source>
</evidence>
<feature type="signal peptide" evidence="5">
    <location>
        <begin position="1"/>
        <end position="33"/>
    </location>
</feature>
<evidence type="ECO:0000256" key="1">
    <source>
        <dbReference type="ARBA" id="ARBA00005641"/>
    </source>
</evidence>
<dbReference type="InterPro" id="IPR018087">
    <property type="entry name" value="Glyco_hydro_5_CS"/>
</dbReference>
<dbReference type="SUPFAM" id="SSF51445">
    <property type="entry name" value="(Trans)glycosidases"/>
    <property type="match status" value="1"/>
</dbReference>
<dbReference type="Gene3D" id="2.80.10.50">
    <property type="match status" value="1"/>
</dbReference>
<evidence type="ECO:0000256" key="4">
    <source>
        <dbReference type="RuleBase" id="RU361153"/>
    </source>
</evidence>
<evidence type="ECO:0008006" key="10">
    <source>
        <dbReference type="Google" id="ProtNLM"/>
    </source>
</evidence>
<dbReference type="GO" id="GO:0051017">
    <property type="term" value="P:actin filament bundle assembly"/>
    <property type="evidence" value="ECO:0007669"/>
    <property type="project" value="TreeGrafter"/>
</dbReference>
<keyword evidence="5" id="KW-0732">Signal</keyword>
<sequence>MALWVAKLQSMYLAVGLLLALVHLHSTWLGGEAGDTRVQCFVPGGVAGLQAPQRTLLQTKTKTKFPKVRAVNLGGWLVIEGWMKPELFSASNLPIDPDLLDGTRIRLRSSKTGLYMSAENGGGSVVSCNRSVASTWETFKVWRVSPGTYQLRVDNNKFMNAPNNGGGIVQATATLARGWEIFTFTRQGNMVHIQAGNGDYFQAVNKNQVTADLVTPPPWGNNAATFTIEIDESVSLHGEYQLANAWGAGAPQAKTVVKNHRDNFIQESDFEWLSNNGINAVRIPVGWWIAYDPNPPAPYVGGSLQCLDNAFKWGKTHNIKIIVDLHAAPGGQSTFEICSTRDGVAEWATNKTYRDQSIEVIDFLAQRYAKNPALLGIELLNEPFENVIPDISVVNDYYTTGYKTVRKYSKTTYVIMSQVIGHSDDEIVNMANLLPDDNVVMDYHPYNSFVPIYSTLSVEQNIAIVYNQRRDLIRRLNESNAYAFVGEWTDYFECCNGAPGKPNKQDYLKFATAQENVFGHATFGWAFWSYRNAVDRWSYETSATQGYMPRRPVN</sequence>
<dbReference type="Proteomes" id="UP000822688">
    <property type="component" value="Chromosome 2"/>
</dbReference>
<evidence type="ECO:0000256" key="3">
    <source>
        <dbReference type="ARBA" id="ARBA00023295"/>
    </source>
</evidence>
<feature type="domain" description="Glycoside hydrolase family 5" evidence="6">
    <location>
        <begin position="265"/>
        <end position="530"/>
    </location>
</feature>
<dbReference type="SUPFAM" id="SSF50405">
    <property type="entry name" value="Actin-crosslinking proteins"/>
    <property type="match status" value="1"/>
</dbReference>
<evidence type="ECO:0000256" key="2">
    <source>
        <dbReference type="ARBA" id="ARBA00022801"/>
    </source>
</evidence>
<dbReference type="GO" id="GO:0005737">
    <property type="term" value="C:cytoplasm"/>
    <property type="evidence" value="ECO:0007669"/>
    <property type="project" value="TreeGrafter"/>
</dbReference>
<dbReference type="EMBL" id="CM026422">
    <property type="protein sequence ID" value="KAG0587817.1"/>
    <property type="molecule type" value="Genomic_DNA"/>
</dbReference>
<organism evidence="8 9">
    <name type="scientific">Ceratodon purpureus</name>
    <name type="common">Fire moss</name>
    <name type="synonym">Dicranum purpureum</name>
    <dbReference type="NCBI Taxonomy" id="3225"/>
    <lineage>
        <taxon>Eukaryota</taxon>
        <taxon>Viridiplantae</taxon>
        <taxon>Streptophyta</taxon>
        <taxon>Embryophyta</taxon>
        <taxon>Bryophyta</taxon>
        <taxon>Bryophytina</taxon>
        <taxon>Bryopsida</taxon>
        <taxon>Dicranidae</taxon>
        <taxon>Pseudoditrichales</taxon>
        <taxon>Ditrichaceae</taxon>
        <taxon>Ceratodon</taxon>
    </lineage>
</organism>
<dbReference type="AlphaFoldDB" id="A0A8T0IX96"/>
<name>A0A8T0IX96_CERPU</name>
<feature type="domain" description="DUF7910" evidence="7">
    <location>
        <begin position="98"/>
        <end position="230"/>
    </location>
</feature>
<dbReference type="GO" id="GO:0004553">
    <property type="term" value="F:hydrolase activity, hydrolyzing O-glycosyl compounds"/>
    <property type="evidence" value="ECO:0007669"/>
    <property type="project" value="InterPro"/>
</dbReference>
<dbReference type="PANTHER" id="PTHR10551:SF9">
    <property type="entry name" value="FASCIN-2"/>
    <property type="match status" value="1"/>
</dbReference>
<evidence type="ECO:0000256" key="5">
    <source>
        <dbReference type="SAM" id="SignalP"/>
    </source>
</evidence>
<dbReference type="PANTHER" id="PTHR10551">
    <property type="entry name" value="FASCIN"/>
    <property type="match status" value="1"/>
</dbReference>